<reference evidence="3" key="2">
    <citation type="submission" date="2022-01" db="EMBL/GenBank/DDBJ databases">
        <authorList>
            <person name="Yamashiro T."/>
            <person name="Shiraishi A."/>
            <person name="Satake H."/>
            <person name="Nakayama K."/>
        </authorList>
    </citation>
    <scope>NUCLEOTIDE SEQUENCE</scope>
</reference>
<sequence>MVRSMMSQTTLTKSFWDYALESAVRIFNMVPTKKVDKTPYEIWHGQAHKLSYLKVWGCEALVKRDTLTKPDKLEPSSFKCIFVGYPKETMGYYFYNPFENKVFVARNAKLFESNLIDQEASGSLEDLEIIQEKDTNPSLDTNLDHEEDDQEIDEPQSDINPIRRSSRTKRAPNRMCLYIDAEEHELGDLSEPANYKAALLDPESEKWLAAMNVEMQSMKDNDV</sequence>
<feature type="domain" description="Retroviral polymerase SH3-like" evidence="2">
    <location>
        <begin position="68"/>
        <end position="118"/>
    </location>
</feature>
<dbReference type="InterPro" id="IPR036397">
    <property type="entry name" value="RNaseH_sf"/>
</dbReference>
<reference evidence="3" key="1">
    <citation type="journal article" date="2022" name="Int. J. Mol. Sci.">
        <title>Draft Genome of Tanacetum Coccineum: Genomic Comparison of Closely Related Tanacetum-Family Plants.</title>
        <authorList>
            <person name="Yamashiro T."/>
            <person name="Shiraishi A."/>
            <person name="Nakayama K."/>
            <person name="Satake H."/>
        </authorList>
    </citation>
    <scope>NUCLEOTIDE SEQUENCE</scope>
</reference>
<evidence type="ECO:0000259" key="2">
    <source>
        <dbReference type="Pfam" id="PF25597"/>
    </source>
</evidence>
<organism evidence="3 4">
    <name type="scientific">Tanacetum coccineum</name>
    <dbReference type="NCBI Taxonomy" id="301880"/>
    <lineage>
        <taxon>Eukaryota</taxon>
        <taxon>Viridiplantae</taxon>
        <taxon>Streptophyta</taxon>
        <taxon>Embryophyta</taxon>
        <taxon>Tracheophyta</taxon>
        <taxon>Spermatophyta</taxon>
        <taxon>Magnoliopsida</taxon>
        <taxon>eudicotyledons</taxon>
        <taxon>Gunneridae</taxon>
        <taxon>Pentapetalae</taxon>
        <taxon>asterids</taxon>
        <taxon>campanulids</taxon>
        <taxon>Asterales</taxon>
        <taxon>Asteraceae</taxon>
        <taxon>Asteroideae</taxon>
        <taxon>Anthemideae</taxon>
        <taxon>Anthemidinae</taxon>
        <taxon>Tanacetum</taxon>
    </lineage>
</organism>
<dbReference type="EMBL" id="BQNB010012184">
    <property type="protein sequence ID" value="GJT00294.1"/>
    <property type="molecule type" value="Genomic_DNA"/>
</dbReference>
<evidence type="ECO:0000313" key="4">
    <source>
        <dbReference type="Proteomes" id="UP001151760"/>
    </source>
</evidence>
<dbReference type="PANTHER" id="PTHR42648:SF27">
    <property type="entry name" value="RNA-DIRECTED DNA POLYMERASE"/>
    <property type="match status" value="1"/>
</dbReference>
<evidence type="ECO:0000256" key="1">
    <source>
        <dbReference type="SAM" id="MobiDB-lite"/>
    </source>
</evidence>
<accession>A0ABQ5AH48</accession>
<dbReference type="Gene3D" id="3.30.420.10">
    <property type="entry name" value="Ribonuclease H-like superfamily/Ribonuclease H"/>
    <property type="match status" value="1"/>
</dbReference>
<protein>
    <submittedName>
        <fullName evidence="3">Retrotransposon protein, putative, ty1-copia subclass</fullName>
    </submittedName>
</protein>
<feature type="compositionally biased region" description="Acidic residues" evidence="1">
    <location>
        <begin position="145"/>
        <end position="156"/>
    </location>
</feature>
<dbReference type="InterPro" id="IPR039537">
    <property type="entry name" value="Retrotran_Ty1/copia-like"/>
</dbReference>
<keyword evidence="4" id="KW-1185">Reference proteome</keyword>
<dbReference type="Proteomes" id="UP001151760">
    <property type="component" value="Unassembled WGS sequence"/>
</dbReference>
<dbReference type="PANTHER" id="PTHR42648">
    <property type="entry name" value="TRANSPOSASE, PUTATIVE-RELATED"/>
    <property type="match status" value="1"/>
</dbReference>
<proteinExistence type="predicted"/>
<evidence type="ECO:0000313" key="3">
    <source>
        <dbReference type="EMBL" id="GJT00294.1"/>
    </source>
</evidence>
<gene>
    <name evidence="3" type="ORF">Tco_0821463</name>
</gene>
<dbReference type="InterPro" id="IPR057670">
    <property type="entry name" value="SH3_retrovirus"/>
</dbReference>
<comment type="caution">
    <text evidence="3">The sequence shown here is derived from an EMBL/GenBank/DDBJ whole genome shotgun (WGS) entry which is preliminary data.</text>
</comment>
<name>A0ABQ5AH48_9ASTR</name>
<feature type="region of interest" description="Disordered" evidence="1">
    <location>
        <begin position="132"/>
        <end position="167"/>
    </location>
</feature>
<dbReference type="Pfam" id="PF25597">
    <property type="entry name" value="SH3_retrovirus"/>
    <property type="match status" value="1"/>
</dbReference>